<evidence type="ECO:0000313" key="9">
    <source>
        <dbReference type="Proteomes" id="UP000000851"/>
    </source>
</evidence>
<protein>
    <submittedName>
        <fullName evidence="8">Transcriptional regulator, TetR family</fullName>
    </submittedName>
</protein>
<sequence>MTTSDGVDLPAPPWRPARGPRRPVRQRLPLSKDLIVATALRIAVAEGLDAVTVRRVGEELETGSASLYTHISGKDELFELVLDAATADVTVPAPETGRWMEQVHEVAWQIYRVLTAHNDVARVSLGVIPTGPNMLRIAEGLLDIMISGGVPVQTAAWTIDRLLLYIASDAYQSALFLAHRKPEQSIPEYAVQFLSDIREFYASLPADRFPHTSGNAETLTTGGGDERFEYGLSLLLDGLAARLPGA</sequence>
<dbReference type="SUPFAM" id="SSF46689">
    <property type="entry name" value="Homeodomain-like"/>
    <property type="match status" value="1"/>
</dbReference>
<dbReference type="PANTHER" id="PTHR30055:SF151">
    <property type="entry name" value="TRANSCRIPTIONAL REGULATORY PROTEIN"/>
    <property type="match status" value="1"/>
</dbReference>
<dbReference type="OrthoDB" id="329481at2"/>
<dbReference type="Pfam" id="PF00440">
    <property type="entry name" value="TetR_N"/>
    <property type="match status" value="1"/>
</dbReference>
<dbReference type="InterPro" id="IPR004111">
    <property type="entry name" value="Repressor_TetR_C"/>
</dbReference>
<evidence type="ECO:0000256" key="4">
    <source>
        <dbReference type="ARBA" id="ARBA00023163"/>
    </source>
</evidence>
<keyword evidence="4" id="KW-0804">Transcription</keyword>
<dbReference type="InterPro" id="IPR036271">
    <property type="entry name" value="Tet_transcr_reg_TetR-rel_C_sf"/>
</dbReference>
<evidence type="ECO:0000256" key="3">
    <source>
        <dbReference type="ARBA" id="ARBA00023125"/>
    </source>
</evidence>
<name>C7PY58_CATAD</name>
<dbReference type="GO" id="GO:0003700">
    <property type="term" value="F:DNA-binding transcription factor activity"/>
    <property type="evidence" value="ECO:0007669"/>
    <property type="project" value="TreeGrafter"/>
</dbReference>
<feature type="DNA-binding region" description="H-T-H motif" evidence="5">
    <location>
        <begin position="52"/>
        <end position="71"/>
    </location>
</feature>
<reference evidence="8 9" key="1">
    <citation type="journal article" date="2009" name="Stand. Genomic Sci.">
        <title>Complete genome sequence of Catenulispora acidiphila type strain (ID 139908).</title>
        <authorList>
            <person name="Copeland A."/>
            <person name="Lapidus A."/>
            <person name="Glavina Del Rio T."/>
            <person name="Nolan M."/>
            <person name="Lucas S."/>
            <person name="Chen F."/>
            <person name="Tice H."/>
            <person name="Cheng J.F."/>
            <person name="Bruce D."/>
            <person name="Goodwin L."/>
            <person name="Pitluck S."/>
            <person name="Mikhailova N."/>
            <person name="Pati A."/>
            <person name="Ivanova N."/>
            <person name="Mavromatis K."/>
            <person name="Chen A."/>
            <person name="Palaniappan K."/>
            <person name="Chain P."/>
            <person name="Land M."/>
            <person name="Hauser L."/>
            <person name="Chang Y.J."/>
            <person name="Jeffries C.D."/>
            <person name="Chertkov O."/>
            <person name="Brettin T."/>
            <person name="Detter J.C."/>
            <person name="Han C."/>
            <person name="Ali Z."/>
            <person name="Tindall B.J."/>
            <person name="Goker M."/>
            <person name="Bristow J."/>
            <person name="Eisen J.A."/>
            <person name="Markowitz V."/>
            <person name="Hugenholtz P."/>
            <person name="Kyrpides N.C."/>
            <person name="Klenk H.P."/>
        </authorList>
    </citation>
    <scope>NUCLEOTIDE SEQUENCE [LARGE SCALE GENOMIC DNA]</scope>
    <source>
        <strain evidence="9">DSM 44928 / JCM 14897 / NBRC 102108 / NRRL B-24433 / ID139908</strain>
    </source>
</reference>
<dbReference type="PROSITE" id="PS50977">
    <property type="entry name" value="HTH_TETR_2"/>
    <property type="match status" value="1"/>
</dbReference>
<evidence type="ECO:0000256" key="2">
    <source>
        <dbReference type="ARBA" id="ARBA00023015"/>
    </source>
</evidence>
<dbReference type="PRINTS" id="PR00400">
    <property type="entry name" value="TETREPRESSOR"/>
</dbReference>
<evidence type="ECO:0000256" key="6">
    <source>
        <dbReference type="SAM" id="MobiDB-lite"/>
    </source>
</evidence>
<dbReference type="HOGENOM" id="CLU_069543_5_0_11"/>
<dbReference type="KEGG" id="cai:Caci_6498"/>
<proteinExistence type="predicted"/>
<keyword evidence="3 5" id="KW-0238">DNA-binding</keyword>
<dbReference type="InterPro" id="IPR009057">
    <property type="entry name" value="Homeodomain-like_sf"/>
</dbReference>
<dbReference type="AlphaFoldDB" id="C7PY58"/>
<dbReference type="InParanoid" id="C7PY58"/>
<evidence type="ECO:0000256" key="1">
    <source>
        <dbReference type="ARBA" id="ARBA00022491"/>
    </source>
</evidence>
<dbReference type="PANTHER" id="PTHR30055">
    <property type="entry name" value="HTH-TYPE TRANSCRIPTIONAL REGULATOR RUTR"/>
    <property type="match status" value="1"/>
</dbReference>
<dbReference type="InterPro" id="IPR003012">
    <property type="entry name" value="Tet_transcr_reg_TetR"/>
</dbReference>
<dbReference type="eggNOG" id="COG1309">
    <property type="taxonomic scope" value="Bacteria"/>
</dbReference>
<evidence type="ECO:0000313" key="8">
    <source>
        <dbReference type="EMBL" id="ACU75348.1"/>
    </source>
</evidence>
<evidence type="ECO:0000259" key="7">
    <source>
        <dbReference type="PROSITE" id="PS50977"/>
    </source>
</evidence>
<dbReference type="EMBL" id="CP001700">
    <property type="protein sequence ID" value="ACU75348.1"/>
    <property type="molecule type" value="Genomic_DNA"/>
</dbReference>
<gene>
    <name evidence="8" type="ordered locus">Caci_6498</name>
</gene>
<dbReference type="RefSeq" id="WP_015795077.1">
    <property type="nucleotide sequence ID" value="NC_013131.1"/>
</dbReference>
<accession>C7PY58</accession>
<feature type="domain" description="HTH tetR-type" evidence="7">
    <location>
        <begin position="29"/>
        <end position="89"/>
    </location>
</feature>
<dbReference type="GO" id="GO:0000976">
    <property type="term" value="F:transcription cis-regulatory region binding"/>
    <property type="evidence" value="ECO:0007669"/>
    <property type="project" value="TreeGrafter"/>
</dbReference>
<dbReference type="STRING" id="479433.Caci_6498"/>
<dbReference type="Pfam" id="PF02909">
    <property type="entry name" value="TetR_C_1"/>
    <property type="match status" value="1"/>
</dbReference>
<dbReference type="InterPro" id="IPR001647">
    <property type="entry name" value="HTH_TetR"/>
</dbReference>
<dbReference type="Gene3D" id="1.10.357.10">
    <property type="entry name" value="Tetracycline Repressor, domain 2"/>
    <property type="match status" value="1"/>
</dbReference>
<organism evidence="8 9">
    <name type="scientific">Catenulispora acidiphila (strain DSM 44928 / JCM 14897 / NBRC 102108 / NRRL B-24433 / ID139908)</name>
    <dbReference type="NCBI Taxonomy" id="479433"/>
    <lineage>
        <taxon>Bacteria</taxon>
        <taxon>Bacillati</taxon>
        <taxon>Actinomycetota</taxon>
        <taxon>Actinomycetes</taxon>
        <taxon>Catenulisporales</taxon>
        <taxon>Catenulisporaceae</taxon>
        <taxon>Catenulispora</taxon>
    </lineage>
</organism>
<dbReference type="GO" id="GO:0045892">
    <property type="term" value="P:negative regulation of DNA-templated transcription"/>
    <property type="evidence" value="ECO:0007669"/>
    <property type="project" value="InterPro"/>
</dbReference>
<keyword evidence="9" id="KW-1185">Reference proteome</keyword>
<keyword evidence="2" id="KW-0805">Transcription regulation</keyword>
<feature type="region of interest" description="Disordered" evidence="6">
    <location>
        <begin position="1"/>
        <end position="23"/>
    </location>
</feature>
<dbReference type="Proteomes" id="UP000000851">
    <property type="component" value="Chromosome"/>
</dbReference>
<keyword evidence="1" id="KW-0678">Repressor</keyword>
<dbReference type="GO" id="GO:0046677">
    <property type="term" value="P:response to antibiotic"/>
    <property type="evidence" value="ECO:0007669"/>
    <property type="project" value="InterPro"/>
</dbReference>
<evidence type="ECO:0000256" key="5">
    <source>
        <dbReference type="PROSITE-ProRule" id="PRU00335"/>
    </source>
</evidence>
<dbReference type="SUPFAM" id="SSF48498">
    <property type="entry name" value="Tetracyclin repressor-like, C-terminal domain"/>
    <property type="match status" value="1"/>
</dbReference>
<dbReference type="InterPro" id="IPR050109">
    <property type="entry name" value="HTH-type_TetR-like_transc_reg"/>
</dbReference>